<evidence type="ECO:0000256" key="1">
    <source>
        <dbReference type="SAM" id="MobiDB-lite"/>
    </source>
</evidence>
<feature type="region of interest" description="Disordered" evidence="1">
    <location>
        <begin position="95"/>
        <end position="175"/>
    </location>
</feature>
<feature type="region of interest" description="Disordered" evidence="1">
    <location>
        <begin position="289"/>
        <end position="308"/>
    </location>
</feature>
<evidence type="ECO:0000313" key="3">
    <source>
        <dbReference type="Proteomes" id="UP000803844"/>
    </source>
</evidence>
<dbReference type="CDD" id="cd06464">
    <property type="entry name" value="ACD_sHsps-like"/>
    <property type="match status" value="1"/>
</dbReference>
<dbReference type="InterPro" id="IPR008978">
    <property type="entry name" value="HSP20-like_chaperone"/>
</dbReference>
<evidence type="ECO:0000313" key="2">
    <source>
        <dbReference type="EMBL" id="KAF3764930.1"/>
    </source>
</evidence>
<dbReference type="Gene3D" id="2.60.40.790">
    <property type="match status" value="1"/>
</dbReference>
<dbReference type="GeneID" id="63842486"/>
<feature type="compositionally biased region" description="Acidic residues" evidence="1">
    <location>
        <begin position="137"/>
        <end position="146"/>
    </location>
</feature>
<dbReference type="OrthoDB" id="5511210at2759"/>
<sequence>MFQQDLVMRAAYMASLQDSVSGAPPSPGEAQLRSMQRWQALSQRGWGGCVPPLDLSWNHTGFLNPDSEPLVQQHAAAQRFAQGRVVFDGHDALEAQYSPPAGRQGHEHHSGESEATRSAESSPTVTPAAEVASPDTMMDEYPEDLPEAAPSPSPFGNHGRRHSHGGRHSSARSMHDLHRSLLSPSHGTSPYSGRFGAGIRRVNHQRGHSYLPSPMPFMSSDDGARGARIYGRRHHHQHGMSSGQDPFSLGAMNGALRLDPVSDWFDQYLDRYPGLRPHMEMARAAAAAAAVTPEDENDSSSSGSDVSGAEHFVPPLDLFELPDKWVLYISVPGALDNKMGVTWNARLSAVQIGGQVAGPRQSNTNLVVSERTTGSFLRIVNLPPVFEDDEQEKDDVGEKEKEEEEGPKPEADPCGITSIFQNGIMIVTVLKKTDDEAERTAI</sequence>
<organism evidence="2 3">
    <name type="scientific">Cryphonectria parasitica (strain ATCC 38755 / EP155)</name>
    <dbReference type="NCBI Taxonomy" id="660469"/>
    <lineage>
        <taxon>Eukaryota</taxon>
        <taxon>Fungi</taxon>
        <taxon>Dikarya</taxon>
        <taxon>Ascomycota</taxon>
        <taxon>Pezizomycotina</taxon>
        <taxon>Sordariomycetes</taxon>
        <taxon>Sordariomycetidae</taxon>
        <taxon>Diaporthales</taxon>
        <taxon>Cryphonectriaceae</taxon>
        <taxon>Cryphonectria-Endothia species complex</taxon>
        <taxon>Cryphonectria</taxon>
    </lineage>
</organism>
<feature type="region of interest" description="Disordered" evidence="1">
    <location>
        <begin position="387"/>
        <end position="416"/>
    </location>
</feature>
<feature type="compositionally biased region" description="Basic and acidic residues" evidence="1">
    <location>
        <begin position="104"/>
        <end position="117"/>
    </location>
</feature>
<evidence type="ECO:0008006" key="4">
    <source>
        <dbReference type="Google" id="ProtNLM"/>
    </source>
</evidence>
<feature type="region of interest" description="Disordered" evidence="1">
    <location>
        <begin position="206"/>
        <end position="225"/>
    </location>
</feature>
<proteinExistence type="predicted"/>
<protein>
    <recommendedName>
        <fullName evidence="4">SHSP domain-containing protein</fullName>
    </recommendedName>
</protein>
<name>A0A9P5CPE2_CRYP1</name>
<dbReference type="RefSeq" id="XP_040775891.1">
    <property type="nucleotide sequence ID" value="XM_040925357.1"/>
</dbReference>
<feature type="compositionally biased region" description="Basic residues" evidence="1">
    <location>
        <begin position="158"/>
        <end position="170"/>
    </location>
</feature>
<reference evidence="2" key="1">
    <citation type="journal article" date="2020" name="Phytopathology">
        <title>Genome sequence of the chestnut blight fungus Cryphonectria parasitica EP155: A fundamental resource for an archetypical invasive plant pathogen.</title>
        <authorList>
            <person name="Crouch J.A."/>
            <person name="Dawe A."/>
            <person name="Aerts A."/>
            <person name="Barry K."/>
            <person name="Churchill A.C.L."/>
            <person name="Grimwood J."/>
            <person name="Hillman B."/>
            <person name="Milgroom M.G."/>
            <person name="Pangilinan J."/>
            <person name="Smith M."/>
            <person name="Salamov A."/>
            <person name="Schmutz J."/>
            <person name="Yadav J."/>
            <person name="Grigoriev I.V."/>
            <person name="Nuss D."/>
        </authorList>
    </citation>
    <scope>NUCLEOTIDE SEQUENCE</scope>
    <source>
        <strain evidence="2">EP155</strain>
    </source>
</reference>
<gene>
    <name evidence="2" type="ORF">M406DRAFT_70560</name>
</gene>
<dbReference type="EMBL" id="MU032348">
    <property type="protein sequence ID" value="KAF3764930.1"/>
    <property type="molecule type" value="Genomic_DNA"/>
</dbReference>
<dbReference type="Proteomes" id="UP000803844">
    <property type="component" value="Unassembled WGS sequence"/>
</dbReference>
<keyword evidence="3" id="KW-1185">Reference proteome</keyword>
<comment type="caution">
    <text evidence="2">The sequence shown here is derived from an EMBL/GenBank/DDBJ whole genome shotgun (WGS) entry which is preliminary data.</text>
</comment>
<accession>A0A9P5CPE2</accession>
<dbReference type="SUPFAM" id="SSF49764">
    <property type="entry name" value="HSP20-like chaperones"/>
    <property type="match status" value="1"/>
</dbReference>
<feature type="compositionally biased region" description="Basic and acidic residues" evidence="1">
    <location>
        <begin position="394"/>
        <end position="411"/>
    </location>
</feature>
<dbReference type="AlphaFoldDB" id="A0A9P5CPE2"/>